<dbReference type="PROSITE" id="PS01042">
    <property type="entry name" value="HOMOSER_DHGENASE"/>
    <property type="match status" value="1"/>
</dbReference>
<dbReference type="GO" id="GO:0050661">
    <property type="term" value="F:NADP binding"/>
    <property type="evidence" value="ECO:0007669"/>
    <property type="project" value="InterPro"/>
</dbReference>
<gene>
    <name evidence="15" type="ORF">SAMN06265368_0952</name>
</gene>
<evidence type="ECO:0000259" key="14">
    <source>
        <dbReference type="PROSITE" id="PS51671"/>
    </source>
</evidence>
<dbReference type="PANTHER" id="PTHR43331">
    <property type="entry name" value="HOMOSERINE DEHYDROGENASE"/>
    <property type="match status" value="1"/>
</dbReference>
<dbReference type="SUPFAM" id="SSF55021">
    <property type="entry name" value="ACT-like"/>
    <property type="match status" value="1"/>
</dbReference>
<dbReference type="Pfam" id="PF03447">
    <property type="entry name" value="NAD_binding_3"/>
    <property type="match status" value="1"/>
</dbReference>
<keyword evidence="6" id="KW-0028">Amino-acid biosynthesis</keyword>
<dbReference type="InterPro" id="IPR002912">
    <property type="entry name" value="ACT_dom"/>
</dbReference>
<dbReference type="Pfam" id="PF00742">
    <property type="entry name" value="Homoserine_dh"/>
    <property type="match status" value="1"/>
</dbReference>
<dbReference type="SUPFAM" id="SSF55347">
    <property type="entry name" value="Glyceraldehyde-3-phosphate dehydrogenase-like, C-terminal domain"/>
    <property type="match status" value="1"/>
</dbReference>
<dbReference type="InterPro" id="IPR045865">
    <property type="entry name" value="ACT-like_dom_sf"/>
</dbReference>
<comment type="pathway">
    <text evidence="2">Amino-acid biosynthesis; L-methionine biosynthesis via de novo pathway; L-homoserine from L-aspartate: step 3/3.</text>
</comment>
<evidence type="ECO:0000256" key="13">
    <source>
        <dbReference type="RuleBase" id="RU004171"/>
    </source>
</evidence>
<name>A0A285ND71_9HYPH</name>
<dbReference type="FunFam" id="3.30.360.10:FF:000005">
    <property type="entry name" value="Homoserine dehydrogenase"/>
    <property type="match status" value="1"/>
</dbReference>
<evidence type="ECO:0000256" key="4">
    <source>
        <dbReference type="ARBA" id="ARBA00013213"/>
    </source>
</evidence>
<evidence type="ECO:0000256" key="10">
    <source>
        <dbReference type="ARBA" id="ARBA00023167"/>
    </source>
</evidence>
<dbReference type="PROSITE" id="PS51671">
    <property type="entry name" value="ACT"/>
    <property type="match status" value="1"/>
</dbReference>
<evidence type="ECO:0000256" key="12">
    <source>
        <dbReference type="PIRSR" id="PIRSR000098-2"/>
    </source>
</evidence>
<dbReference type="Gene3D" id="3.30.70.260">
    <property type="match status" value="1"/>
</dbReference>
<keyword evidence="7" id="KW-0791">Threonine biosynthesis</keyword>
<dbReference type="GO" id="GO:0004412">
    <property type="term" value="F:homoserine dehydrogenase activity"/>
    <property type="evidence" value="ECO:0007669"/>
    <property type="project" value="UniProtKB-EC"/>
</dbReference>
<keyword evidence="8 12" id="KW-0521">NADP</keyword>
<dbReference type="Proteomes" id="UP000219439">
    <property type="component" value="Unassembled WGS sequence"/>
</dbReference>
<evidence type="ECO:0000256" key="1">
    <source>
        <dbReference type="ARBA" id="ARBA00005056"/>
    </source>
</evidence>
<dbReference type="GO" id="GO:0009088">
    <property type="term" value="P:threonine biosynthetic process"/>
    <property type="evidence" value="ECO:0007669"/>
    <property type="project" value="UniProtKB-UniPathway"/>
</dbReference>
<dbReference type="GO" id="GO:0009086">
    <property type="term" value="P:methionine biosynthetic process"/>
    <property type="evidence" value="ECO:0007669"/>
    <property type="project" value="UniProtKB-KW"/>
</dbReference>
<dbReference type="EC" id="1.1.1.3" evidence="4"/>
<comment type="similarity">
    <text evidence="3 13">Belongs to the homoserine dehydrogenase family.</text>
</comment>
<dbReference type="SUPFAM" id="SSF51735">
    <property type="entry name" value="NAD(P)-binding Rossmann-fold domains"/>
    <property type="match status" value="1"/>
</dbReference>
<dbReference type="InterPro" id="IPR001342">
    <property type="entry name" value="HDH_cat"/>
</dbReference>
<evidence type="ECO:0000256" key="2">
    <source>
        <dbReference type="ARBA" id="ARBA00005062"/>
    </source>
</evidence>
<evidence type="ECO:0000256" key="3">
    <source>
        <dbReference type="ARBA" id="ARBA00006753"/>
    </source>
</evidence>
<evidence type="ECO:0000313" key="16">
    <source>
        <dbReference type="Proteomes" id="UP000219439"/>
    </source>
</evidence>
<dbReference type="UniPathway" id="UPA00050">
    <property type="reaction ID" value="UER00063"/>
</dbReference>
<keyword evidence="10" id="KW-0486">Methionine biosynthesis</keyword>
<evidence type="ECO:0000256" key="6">
    <source>
        <dbReference type="ARBA" id="ARBA00022605"/>
    </source>
</evidence>
<evidence type="ECO:0000256" key="9">
    <source>
        <dbReference type="ARBA" id="ARBA00023002"/>
    </source>
</evidence>
<evidence type="ECO:0000256" key="11">
    <source>
        <dbReference type="PIRSR" id="PIRSR000098-1"/>
    </source>
</evidence>
<evidence type="ECO:0000313" key="15">
    <source>
        <dbReference type="EMBL" id="SNZ07432.1"/>
    </source>
</evidence>
<reference evidence="15 16" key="1">
    <citation type="submission" date="2017-09" db="EMBL/GenBank/DDBJ databases">
        <authorList>
            <person name="Ehlers B."/>
            <person name="Leendertz F.H."/>
        </authorList>
    </citation>
    <scope>NUCLEOTIDE SEQUENCE [LARGE SCALE GENOMIC DNA]</scope>
    <source>
        <strain evidence="15 16">DSM 18289</strain>
    </source>
</reference>
<feature type="binding site" evidence="12">
    <location>
        <position position="192"/>
    </location>
    <ligand>
        <name>L-homoserine</name>
        <dbReference type="ChEBI" id="CHEBI:57476"/>
    </ligand>
</feature>
<dbReference type="RefSeq" id="WP_097152216.1">
    <property type="nucleotide sequence ID" value="NZ_OBEL01000001.1"/>
</dbReference>
<dbReference type="Gene3D" id="3.30.360.10">
    <property type="entry name" value="Dihydrodipicolinate Reductase, domain 2"/>
    <property type="match status" value="1"/>
</dbReference>
<dbReference type="PIRSF" id="PIRSF000098">
    <property type="entry name" value="Homoser_dehydrog"/>
    <property type="match status" value="1"/>
</dbReference>
<evidence type="ECO:0000256" key="8">
    <source>
        <dbReference type="ARBA" id="ARBA00022857"/>
    </source>
</evidence>
<evidence type="ECO:0000256" key="7">
    <source>
        <dbReference type="ARBA" id="ARBA00022697"/>
    </source>
</evidence>
<dbReference type="InterPro" id="IPR005106">
    <property type="entry name" value="Asp/hSer_DH_NAD-bd"/>
</dbReference>
<dbReference type="PANTHER" id="PTHR43331:SF1">
    <property type="entry name" value="HOMOSERINE DEHYDROGENASE"/>
    <property type="match status" value="1"/>
</dbReference>
<keyword evidence="16" id="KW-1185">Reference proteome</keyword>
<dbReference type="Pfam" id="PF01842">
    <property type="entry name" value="ACT"/>
    <property type="match status" value="1"/>
</dbReference>
<dbReference type="OrthoDB" id="9808167at2"/>
<keyword evidence="9" id="KW-0560">Oxidoreductase</keyword>
<sequence>MSNPLKLGLAGLGTVGVSVVKRLALLENELAMSAGRSMRVTAVTARSRDKDRGVDLSNCTWFDDPVSLATNDDIDVYVELMGGDSGAAEDSVRAALKAGKHVVTANKALLAKHGNELAKLAEENGVQLNYEAAVAGGIPIIKTMREGMASNAISRVYGIMNGTCNYILTRMELEGLSFEECLQDAQRLGYAEADPTFDVEGNDTAHKLALLTSLAFGTQIEADSIFLEGITSLTTDDIKAADELGFRIKLLGVAQKTDTGIEQRVHPTMVPKSSAIAQISGVTNAVAVDGDAVGSITMSGPGAGGDATASAVVADLVDVARDFKIYPLGRPAAELQPYVRAKMRAHEGGYYIRLSVNDRPGAFASIAQRMAEHDISLESIVQRRSNGYFTNAQSEASEVVKPQAVVLITYETTEEAVRKALQQIEEDGHISAPPQMIRIERL</sequence>
<feature type="active site" description="Proton donor" evidence="11">
    <location>
        <position position="207"/>
    </location>
</feature>
<dbReference type="CDD" id="cd04881">
    <property type="entry name" value="ACT_HSDH-Hom"/>
    <property type="match status" value="1"/>
</dbReference>
<organism evidence="15 16">
    <name type="scientific">Cohaesibacter gelatinilyticus</name>
    <dbReference type="NCBI Taxonomy" id="372072"/>
    <lineage>
        <taxon>Bacteria</taxon>
        <taxon>Pseudomonadati</taxon>
        <taxon>Pseudomonadota</taxon>
        <taxon>Alphaproteobacteria</taxon>
        <taxon>Hyphomicrobiales</taxon>
        <taxon>Cohaesibacteraceae</taxon>
    </lineage>
</organism>
<dbReference type="InterPro" id="IPR036291">
    <property type="entry name" value="NAD(P)-bd_dom_sf"/>
</dbReference>
<dbReference type="NCBIfam" id="NF004976">
    <property type="entry name" value="PRK06349.1"/>
    <property type="match status" value="1"/>
</dbReference>
<protein>
    <recommendedName>
        <fullName evidence="5">Homoserine dehydrogenase</fullName>
        <ecNumber evidence="4">1.1.1.3</ecNumber>
    </recommendedName>
</protein>
<dbReference type="EMBL" id="OBEL01000001">
    <property type="protein sequence ID" value="SNZ07432.1"/>
    <property type="molecule type" value="Genomic_DNA"/>
</dbReference>
<comment type="pathway">
    <text evidence="1">Amino-acid biosynthesis; L-threonine biosynthesis; L-threonine from L-aspartate: step 3/5.</text>
</comment>
<proteinExistence type="inferred from homology"/>
<feature type="binding site" evidence="12">
    <location>
        <position position="107"/>
    </location>
    <ligand>
        <name>NADPH</name>
        <dbReference type="ChEBI" id="CHEBI:57783"/>
    </ligand>
</feature>
<feature type="domain" description="ACT" evidence="14">
    <location>
        <begin position="351"/>
        <end position="442"/>
    </location>
</feature>
<evidence type="ECO:0000256" key="5">
    <source>
        <dbReference type="ARBA" id="ARBA00013376"/>
    </source>
</evidence>
<dbReference type="InterPro" id="IPR019811">
    <property type="entry name" value="HDH_CS"/>
</dbReference>
<dbReference type="UniPathway" id="UPA00051">
    <property type="reaction ID" value="UER00465"/>
</dbReference>
<dbReference type="AlphaFoldDB" id="A0A285ND71"/>
<dbReference type="InterPro" id="IPR016204">
    <property type="entry name" value="HDH"/>
</dbReference>
<accession>A0A285ND71</accession>
<dbReference type="Gene3D" id="3.40.50.720">
    <property type="entry name" value="NAD(P)-binding Rossmann-like Domain"/>
    <property type="match status" value="1"/>
</dbReference>